<evidence type="ECO:0000313" key="2">
    <source>
        <dbReference type="Proteomes" id="UP000634476"/>
    </source>
</evidence>
<reference evidence="1" key="1">
    <citation type="submission" date="2021-01" db="EMBL/GenBank/DDBJ databases">
        <title>Whole genome shotgun sequence of Planobispora takensis NBRC 109077.</title>
        <authorList>
            <person name="Komaki H."/>
            <person name="Tamura T."/>
        </authorList>
    </citation>
    <scope>NUCLEOTIDE SEQUENCE</scope>
    <source>
        <strain evidence="1">NBRC 109077</strain>
    </source>
</reference>
<dbReference type="Proteomes" id="UP000634476">
    <property type="component" value="Unassembled WGS sequence"/>
</dbReference>
<organism evidence="1 2">
    <name type="scientific">Planobispora takensis</name>
    <dbReference type="NCBI Taxonomy" id="1367882"/>
    <lineage>
        <taxon>Bacteria</taxon>
        <taxon>Bacillati</taxon>
        <taxon>Actinomycetota</taxon>
        <taxon>Actinomycetes</taxon>
        <taxon>Streptosporangiales</taxon>
        <taxon>Streptosporangiaceae</taxon>
        <taxon>Planobispora</taxon>
    </lineage>
</organism>
<proteinExistence type="predicted"/>
<name>A0A8J3WXY9_9ACTN</name>
<protein>
    <submittedName>
        <fullName evidence="1">Uncharacterized protein</fullName>
    </submittedName>
</protein>
<dbReference type="RefSeq" id="WP_203879987.1">
    <property type="nucleotide sequence ID" value="NZ_BOOK01000079.1"/>
</dbReference>
<sequence>MRSGHGDVWYEPYSEHETVWIGPHSPGWTHVLSISGSYLEEHVLSRGGRSVFRVEYDRAVDGLHDLDHFHDGEFVEMIGPVGNGETESGSIFTVYLEGLEFPGGKQSLSAFLTLVGRLTGCFIDREWLAETRTLYRIPADAWDD</sequence>
<dbReference type="AlphaFoldDB" id="A0A8J3WXY9"/>
<keyword evidence="2" id="KW-1185">Reference proteome</keyword>
<dbReference type="EMBL" id="BOOK01000079">
    <property type="protein sequence ID" value="GII05785.1"/>
    <property type="molecule type" value="Genomic_DNA"/>
</dbReference>
<gene>
    <name evidence="1" type="ORF">Pta02_77930</name>
</gene>
<evidence type="ECO:0000313" key="1">
    <source>
        <dbReference type="EMBL" id="GII05785.1"/>
    </source>
</evidence>
<comment type="caution">
    <text evidence="1">The sequence shown here is derived from an EMBL/GenBank/DDBJ whole genome shotgun (WGS) entry which is preliminary data.</text>
</comment>
<accession>A0A8J3WXY9</accession>